<organism evidence="7 8">
    <name type="scientific">Myripristis murdjan</name>
    <name type="common">pinecone soldierfish</name>
    <dbReference type="NCBI Taxonomy" id="586833"/>
    <lineage>
        <taxon>Eukaryota</taxon>
        <taxon>Metazoa</taxon>
        <taxon>Chordata</taxon>
        <taxon>Craniata</taxon>
        <taxon>Vertebrata</taxon>
        <taxon>Euteleostomi</taxon>
        <taxon>Actinopterygii</taxon>
        <taxon>Neopterygii</taxon>
        <taxon>Teleostei</taxon>
        <taxon>Neoteleostei</taxon>
        <taxon>Acanthomorphata</taxon>
        <taxon>Holocentriformes</taxon>
        <taxon>Holocentridae</taxon>
        <taxon>Myripristis</taxon>
    </lineage>
</organism>
<dbReference type="GO" id="GO:0008270">
    <property type="term" value="F:zinc ion binding"/>
    <property type="evidence" value="ECO:0007669"/>
    <property type="project" value="UniProtKB-KW"/>
</dbReference>
<dbReference type="InterPro" id="IPR006612">
    <property type="entry name" value="THAP_Znf"/>
</dbReference>
<dbReference type="Pfam" id="PF05485">
    <property type="entry name" value="THAP"/>
    <property type="match status" value="1"/>
</dbReference>
<dbReference type="GeneTree" id="ENSGT00990000213074"/>
<evidence type="ECO:0000256" key="2">
    <source>
        <dbReference type="ARBA" id="ARBA00022771"/>
    </source>
</evidence>
<evidence type="ECO:0000259" key="6">
    <source>
        <dbReference type="PROSITE" id="PS50950"/>
    </source>
</evidence>
<keyword evidence="2 5" id="KW-0863">Zinc-finger</keyword>
<evidence type="ECO:0000256" key="5">
    <source>
        <dbReference type="PROSITE-ProRule" id="PRU00309"/>
    </source>
</evidence>
<reference evidence="7" key="1">
    <citation type="submission" date="2019-06" db="EMBL/GenBank/DDBJ databases">
        <authorList>
            <consortium name="Wellcome Sanger Institute Data Sharing"/>
        </authorList>
    </citation>
    <scope>NUCLEOTIDE SEQUENCE [LARGE SCALE GENOMIC DNA]</scope>
</reference>
<dbReference type="Ensembl" id="ENSMMDT00005032473.1">
    <property type="protein sequence ID" value="ENSMMDP00005031756.1"/>
    <property type="gene ID" value="ENSMMDG00005014976.1"/>
</dbReference>
<keyword evidence="8" id="KW-1185">Reference proteome</keyword>
<evidence type="ECO:0000256" key="1">
    <source>
        <dbReference type="ARBA" id="ARBA00022723"/>
    </source>
</evidence>
<proteinExistence type="predicted"/>
<evidence type="ECO:0000256" key="3">
    <source>
        <dbReference type="ARBA" id="ARBA00022833"/>
    </source>
</evidence>
<name>A0A667ZFU2_9TELE</name>
<dbReference type="PROSITE" id="PS50950">
    <property type="entry name" value="ZF_THAP"/>
    <property type="match status" value="1"/>
</dbReference>
<protein>
    <recommendedName>
        <fullName evidence="6">THAP-type domain-containing protein</fullName>
    </recommendedName>
</protein>
<evidence type="ECO:0000313" key="8">
    <source>
        <dbReference type="Proteomes" id="UP000472263"/>
    </source>
</evidence>
<dbReference type="Proteomes" id="UP000472263">
    <property type="component" value="Chromosome 14"/>
</dbReference>
<accession>A0A667ZFU2</accession>
<keyword evidence="1" id="KW-0479">Metal-binding</keyword>
<sequence>MPEECCVPCCKNRNDVDKAISFYRFPVDEKEKRRWLKLIR</sequence>
<dbReference type="SUPFAM" id="SSF57716">
    <property type="entry name" value="Glucocorticoid receptor-like (DNA-binding domain)"/>
    <property type="match status" value="1"/>
</dbReference>
<dbReference type="AlphaFoldDB" id="A0A667ZFU2"/>
<keyword evidence="3" id="KW-0862">Zinc</keyword>
<reference evidence="7" key="2">
    <citation type="submission" date="2025-08" db="UniProtKB">
        <authorList>
            <consortium name="Ensembl"/>
        </authorList>
    </citation>
    <scope>IDENTIFICATION</scope>
</reference>
<feature type="domain" description="THAP-type" evidence="6">
    <location>
        <begin position="1"/>
        <end position="40"/>
    </location>
</feature>
<dbReference type="InParanoid" id="A0A667ZFU2"/>
<evidence type="ECO:0000256" key="4">
    <source>
        <dbReference type="ARBA" id="ARBA00023125"/>
    </source>
</evidence>
<reference evidence="7" key="3">
    <citation type="submission" date="2025-09" db="UniProtKB">
        <authorList>
            <consortium name="Ensembl"/>
        </authorList>
    </citation>
    <scope>IDENTIFICATION</scope>
</reference>
<evidence type="ECO:0000313" key="7">
    <source>
        <dbReference type="Ensembl" id="ENSMMDP00005031756.1"/>
    </source>
</evidence>
<dbReference type="GO" id="GO:0003677">
    <property type="term" value="F:DNA binding"/>
    <property type="evidence" value="ECO:0007669"/>
    <property type="project" value="UniProtKB-UniRule"/>
</dbReference>
<keyword evidence="4 5" id="KW-0238">DNA-binding</keyword>